<protein>
    <submittedName>
        <fullName evidence="3">Uncharacterized protein</fullName>
    </submittedName>
</protein>
<feature type="compositionally biased region" description="Basic and acidic residues" evidence="1">
    <location>
        <begin position="98"/>
        <end position="110"/>
    </location>
</feature>
<keyword evidence="2" id="KW-1133">Transmembrane helix</keyword>
<keyword evidence="4" id="KW-1185">Reference proteome</keyword>
<keyword evidence="2" id="KW-0812">Transmembrane</keyword>
<evidence type="ECO:0000256" key="1">
    <source>
        <dbReference type="SAM" id="MobiDB-lite"/>
    </source>
</evidence>
<proteinExistence type="predicted"/>
<reference evidence="3 4" key="1">
    <citation type="submission" date="2019-10" db="EMBL/GenBank/DDBJ databases">
        <authorList>
            <person name="Palmer J.M."/>
        </authorList>
    </citation>
    <scope>NUCLEOTIDE SEQUENCE [LARGE SCALE GENOMIC DNA]</scope>
    <source>
        <strain evidence="3 4">TWF694</strain>
    </source>
</reference>
<evidence type="ECO:0000256" key="2">
    <source>
        <dbReference type="SAM" id="Phobius"/>
    </source>
</evidence>
<feature type="region of interest" description="Disordered" evidence="1">
    <location>
        <begin position="97"/>
        <end position="123"/>
    </location>
</feature>
<feature type="compositionally biased region" description="Polar residues" evidence="1">
    <location>
        <begin position="9"/>
        <end position="18"/>
    </location>
</feature>
<dbReference type="EMBL" id="JAVHJO010000005">
    <property type="protein sequence ID" value="KAK6540358.1"/>
    <property type="molecule type" value="Genomic_DNA"/>
</dbReference>
<keyword evidence="2" id="KW-0472">Membrane</keyword>
<evidence type="ECO:0000313" key="3">
    <source>
        <dbReference type="EMBL" id="KAK6540358.1"/>
    </source>
</evidence>
<feature type="transmembrane region" description="Helical" evidence="2">
    <location>
        <begin position="176"/>
        <end position="197"/>
    </location>
</feature>
<dbReference type="Proteomes" id="UP001365542">
    <property type="component" value="Unassembled WGS sequence"/>
</dbReference>
<sequence>MSDRPLPQTPQEDANPWTTPDLPDNTFSTESEHRNISSSISPPTVPSTELYYCHYSEDDDNPQFADDSMADYHVFGEQDLTNSNLNLVDNIMAQAVDQPEHQSSSDDLGRDSPAATIAISSGTDEGNDILKSVSTRETRASRFQERLSLDDITIPSSMFTSTESQDTKKLTKLNRIFYLHVPWILRFAYIFVLANWWSLIPLMKLSSPRFHAENLPIIYSCAMLALIATSLGLQVVYFKLYGSPWTRRRRAKEAQDAESSRVGDRQPDFEKKIDKKERVKTGVEIYILVVDIILLALTIAVLIISIVMAKSGAVEHDGAAQQQRWKTSTRPNVVTAQETAVNSTNSGAEEEWHRIPIGMGH</sequence>
<comment type="caution">
    <text evidence="3">The sequence shown here is derived from an EMBL/GenBank/DDBJ whole genome shotgun (WGS) entry which is preliminary data.</text>
</comment>
<evidence type="ECO:0000313" key="4">
    <source>
        <dbReference type="Proteomes" id="UP001365542"/>
    </source>
</evidence>
<accession>A0AAV9XEM3</accession>
<name>A0AAV9XEM3_9PEZI</name>
<dbReference type="AlphaFoldDB" id="A0AAV9XEM3"/>
<organism evidence="3 4">
    <name type="scientific">Orbilia ellipsospora</name>
    <dbReference type="NCBI Taxonomy" id="2528407"/>
    <lineage>
        <taxon>Eukaryota</taxon>
        <taxon>Fungi</taxon>
        <taxon>Dikarya</taxon>
        <taxon>Ascomycota</taxon>
        <taxon>Pezizomycotina</taxon>
        <taxon>Orbiliomycetes</taxon>
        <taxon>Orbiliales</taxon>
        <taxon>Orbiliaceae</taxon>
        <taxon>Orbilia</taxon>
    </lineage>
</organism>
<feature type="region of interest" description="Disordered" evidence="1">
    <location>
        <begin position="1"/>
        <end position="43"/>
    </location>
</feature>
<gene>
    <name evidence="3" type="ORF">TWF694_009159</name>
</gene>
<feature type="transmembrane region" description="Helical" evidence="2">
    <location>
        <begin position="285"/>
        <end position="308"/>
    </location>
</feature>
<feature type="transmembrane region" description="Helical" evidence="2">
    <location>
        <begin position="217"/>
        <end position="240"/>
    </location>
</feature>